<dbReference type="AlphaFoldDB" id="A0A2A2IF11"/>
<dbReference type="RefSeq" id="WP_095654839.1">
    <property type="nucleotide sequence ID" value="NZ_NPOA01000004.1"/>
</dbReference>
<keyword evidence="1" id="KW-0732">Signal</keyword>
<gene>
    <name evidence="2" type="ORF">CIL05_07150</name>
</gene>
<dbReference type="EMBL" id="NPOA01000004">
    <property type="protein sequence ID" value="PAV30237.1"/>
    <property type="molecule type" value="Genomic_DNA"/>
</dbReference>
<comment type="caution">
    <text evidence="2">The sequence shown here is derived from an EMBL/GenBank/DDBJ whole genome shotgun (WGS) entry which is preliminary data.</text>
</comment>
<evidence type="ECO:0000256" key="1">
    <source>
        <dbReference type="SAM" id="SignalP"/>
    </source>
</evidence>
<proteinExistence type="predicted"/>
<sequence length="118" mass="13788">MKKKVVGLLMVGLLLGGTVTYAATNYYADLILNQEDQMMNEISEYYNQNFKERGELQHRDMVHYATMERESLMDRMKSKIDEKVASDADNRRKEHVKHIDNAVTGLEEELLNYINELE</sequence>
<reference evidence="2 3" key="1">
    <citation type="submission" date="2017-08" db="EMBL/GenBank/DDBJ databases">
        <title>Virgibacillus indicus sp. nov. and Virgibacillus profoundi sp. nov, two moderately halophilic bacteria isolated from marine sediment by using the Microfluidic Streak Plate.</title>
        <authorList>
            <person name="Xu B."/>
            <person name="Hu B."/>
            <person name="Wang J."/>
            <person name="Zhu Y."/>
            <person name="Huang L."/>
            <person name="Du W."/>
            <person name="Huang Y."/>
        </authorList>
    </citation>
    <scope>NUCLEOTIDE SEQUENCE [LARGE SCALE GENOMIC DNA]</scope>
    <source>
        <strain evidence="2 3">IO3-P3-H5</strain>
    </source>
</reference>
<feature type="chain" id="PRO_5012652112" evidence="1">
    <location>
        <begin position="23"/>
        <end position="118"/>
    </location>
</feature>
<accession>A0A2A2IF11</accession>
<dbReference type="Proteomes" id="UP000218887">
    <property type="component" value="Unassembled WGS sequence"/>
</dbReference>
<protein>
    <submittedName>
        <fullName evidence="2">Uncharacterized protein</fullName>
    </submittedName>
</protein>
<name>A0A2A2IF11_9BACI</name>
<feature type="signal peptide" evidence="1">
    <location>
        <begin position="1"/>
        <end position="22"/>
    </location>
</feature>
<evidence type="ECO:0000313" key="2">
    <source>
        <dbReference type="EMBL" id="PAV30237.1"/>
    </source>
</evidence>
<keyword evidence="3" id="KW-1185">Reference proteome</keyword>
<organism evidence="2 3">
    <name type="scientific">Virgibacillus profundi</name>
    <dbReference type="NCBI Taxonomy" id="2024555"/>
    <lineage>
        <taxon>Bacteria</taxon>
        <taxon>Bacillati</taxon>
        <taxon>Bacillota</taxon>
        <taxon>Bacilli</taxon>
        <taxon>Bacillales</taxon>
        <taxon>Bacillaceae</taxon>
        <taxon>Virgibacillus</taxon>
    </lineage>
</organism>
<evidence type="ECO:0000313" key="3">
    <source>
        <dbReference type="Proteomes" id="UP000218887"/>
    </source>
</evidence>